<name>A0A0M9AAL9_9HYME</name>
<protein>
    <submittedName>
        <fullName evidence="1">Uncharacterized protein</fullName>
    </submittedName>
</protein>
<gene>
    <name evidence="1" type="ORF">WN51_05490</name>
</gene>
<dbReference type="EMBL" id="KQ435699">
    <property type="protein sequence ID" value="KOX80635.1"/>
    <property type="molecule type" value="Genomic_DNA"/>
</dbReference>
<dbReference type="Proteomes" id="UP000053105">
    <property type="component" value="Unassembled WGS sequence"/>
</dbReference>
<proteinExistence type="predicted"/>
<sequence>MAVEKKECTHKMNLICKRRRIAAKEINNSPAVVNNKLTAGVDKEICLRLFETVCFGYYLRIFNSMCKQIEILILVPCTTKINTCDLLRVLFLILLKYWSSSTLSLLVPTSQLVSTSFVNVASEF</sequence>
<reference evidence="1 2" key="1">
    <citation type="submission" date="2015-07" db="EMBL/GenBank/DDBJ databases">
        <title>The genome of Melipona quadrifasciata.</title>
        <authorList>
            <person name="Pan H."/>
            <person name="Kapheim K."/>
        </authorList>
    </citation>
    <scope>NUCLEOTIDE SEQUENCE [LARGE SCALE GENOMIC DNA]</scope>
    <source>
        <strain evidence="1">0111107301</strain>
        <tissue evidence="1">Whole body</tissue>
    </source>
</reference>
<evidence type="ECO:0000313" key="1">
    <source>
        <dbReference type="EMBL" id="KOX80635.1"/>
    </source>
</evidence>
<keyword evidence="2" id="KW-1185">Reference proteome</keyword>
<organism evidence="1 2">
    <name type="scientific">Melipona quadrifasciata</name>
    <dbReference type="NCBI Taxonomy" id="166423"/>
    <lineage>
        <taxon>Eukaryota</taxon>
        <taxon>Metazoa</taxon>
        <taxon>Ecdysozoa</taxon>
        <taxon>Arthropoda</taxon>
        <taxon>Hexapoda</taxon>
        <taxon>Insecta</taxon>
        <taxon>Pterygota</taxon>
        <taxon>Neoptera</taxon>
        <taxon>Endopterygota</taxon>
        <taxon>Hymenoptera</taxon>
        <taxon>Apocrita</taxon>
        <taxon>Aculeata</taxon>
        <taxon>Apoidea</taxon>
        <taxon>Anthophila</taxon>
        <taxon>Apidae</taxon>
        <taxon>Melipona</taxon>
    </lineage>
</organism>
<evidence type="ECO:0000313" key="2">
    <source>
        <dbReference type="Proteomes" id="UP000053105"/>
    </source>
</evidence>
<dbReference type="AlphaFoldDB" id="A0A0M9AAL9"/>
<accession>A0A0M9AAL9</accession>